<dbReference type="Proteomes" id="UP000018817">
    <property type="component" value="Unassembled WGS sequence"/>
</dbReference>
<dbReference type="GeneID" id="20192168"/>
<evidence type="ECO:0000313" key="2">
    <source>
        <dbReference type="Proteomes" id="UP000018817"/>
    </source>
</evidence>
<dbReference type="EMBL" id="KI669603">
    <property type="protein sequence ID" value="ETN04560.1"/>
    <property type="molecule type" value="Genomic_DNA"/>
</dbReference>
<protein>
    <submittedName>
        <fullName evidence="1">Uncharacterized protein</fullName>
    </submittedName>
</protein>
<organism evidence="1 2">
    <name type="scientific">Phytophthora nicotianae (strain INRA-310)</name>
    <name type="common">Phytophthora parasitica</name>
    <dbReference type="NCBI Taxonomy" id="761204"/>
    <lineage>
        <taxon>Eukaryota</taxon>
        <taxon>Sar</taxon>
        <taxon>Stramenopiles</taxon>
        <taxon>Oomycota</taxon>
        <taxon>Peronosporomycetes</taxon>
        <taxon>Peronosporales</taxon>
        <taxon>Peronosporaceae</taxon>
        <taxon>Phytophthora</taxon>
    </lineage>
</organism>
<dbReference type="RefSeq" id="XP_008909954.1">
    <property type="nucleotide sequence ID" value="XM_008911706.1"/>
</dbReference>
<evidence type="ECO:0000313" key="1">
    <source>
        <dbReference type="EMBL" id="ETN04560.1"/>
    </source>
</evidence>
<proteinExistence type="predicted"/>
<dbReference type="AlphaFoldDB" id="W2PX09"/>
<gene>
    <name evidence="1" type="ORF">PPTG_23569</name>
</gene>
<reference evidence="1 2" key="2">
    <citation type="submission" date="2013-11" db="EMBL/GenBank/DDBJ databases">
        <title>The Genome Sequence of Phytophthora parasitica INRA-310.</title>
        <authorList>
            <consortium name="The Broad Institute Genomics Platform"/>
            <person name="Russ C."/>
            <person name="Tyler B."/>
            <person name="Panabieres F."/>
            <person name="Shan W."/>
            <person name="Tripathy S."/>
            <person name="Grunwald N."/>
            <person name="Machado M."/>
            <person name="Johnson C.S."/>
            <person name="Arredondo F."/>
            <person name="Hong C."/>
            <person name="Coffey M."/>
            <person name="Young S.K."/>
            <person name="Zeng Q."/>
            <person name="Gargeya S."/>
            <person name="Fitzgerald M."/>
            <person name="Abouelleil A."/>
            <person name="Alvarado L."/>
            <person name="Chapman S.B."/>
            <person name="Gainer-Dewar J."/>
            <person name="Goldberg J."/>
            <person name="Griggs A."/>
            <person name="Gujja S."/>
            <person name="Hansen M."/>
            <person name="Howarth C."/>
            <person name="Imamovic A."/>
            <person name="Ireland A."/>
            <person name="Larimer J."/>
            <person name="McCowan C."/>
            <person name="Murphy C."/>
            <person name="Pearson M."/>
            <person name="Poon T.W."/>
            <person name="Priest M."/>
            <person name="Roberts A."/>
            <person name="Saif S."/>
            <person name="Shea T."/>
            <person name="Sykes S."/>
            <person name="Wortman J."/>
            <person name="Nusbaum C."/>
            <person name="Birren B."/>
        </authorList>
    </citation>
    <scope>NUCLEOTIDE SEQUENCE [LARGE SCALE GENOMIC DNA]</scope>
    <source>
        <strain evidence="1 2">INRA-310</strain>
    </source>
</reference>
<name>W2PX09_PHYN3</name>
<dbReference type="VEuPathDB" id="FungiDB:PPTG_23569"/>
<accession>W2PX09</accession>
<sequence length="51" mass="5916">MTAPAYEDPADAYSIRNEEKLQVFDHYLVFFQLTLEVKLCLLSLECAYNQA</sequence>
<reference evidence="2" key="1">
    <citation type="submission" date="2011-12" db="EMBL/GenBank/DDBJ databases">
        <authorList>
            <consortium name="The Broad Institute Genome Sequencing Platform"/>
            <person name="Russ C."/>
            <person name="Tyler B."/>
            <person name="Panabieres F."/>
            <person name="Shan W."/>
            <person name="Tripathy S."/>
            <person name="Grunwald N."/>
            <person name="Machado M."/>
            <person name="Young S.K."/>
            <person name="Zeng Q."/>
            <person name="Gargeya S."/>
            <person name="Fitzgerald M."/>
            <person name="Haas B."/>
            <person name="Abouelleil A."/>
            <person name="Alvarado L."/>
            <person name="Arachchi H.M."/>
            <person name="Berlin A."/>
            <person name="Chapman S.B."/>
            <person name="Gearin G."/>
            <person name="Goldberg J."/>
            <person name="Griggs A."/>
            <person name="Gujja S."/>
            <person name="Hansen M."/>
            <person name="Heiman D."/>
            <person name="Howarth C."/>
            <person name="Larimer J."/>
            <person name="Lui A."/>
            <person name="MacDonald P.J.P."/>
            <person name="McCowen C."/>
            <person name="Montmayeur A."/>
            <person name="Murphy C."/>
            <person name="Neiman D."/>
            <person name="Pearson M."/>
            <person name="Priest M."/>
            <person name="Roberts A."/>
            <person name="Saif S."/>
            <person name="Shea T."/>
            <person name="Sisk P."/>
            <person name="Stolte C."/>
            <person name="Sykes S."/>
            <person name="Wortman J."/>
            <person name="Nusbaum C."/>
            <person name="Birren B."/>
        </authorList>
    </citation>
    <scope>NUCLEOTIDE SEQUENCE [LARGE SCALE GENOMIC DNA]</scope>
    <source>
        <strain evidence="2">INRA-310</strain>
    </source>
</reference>